<accession>A0A182N1C9</accession>
<reference evidence="3" key="1">
    <citation type="submission" date="2013-03" db="EMBL/GenBank/DDBJ databases">
        <title>The Genome Sequence of Anopheles dirus WRAIR2.</title>
        <authorList>
            <consortium name="The Broad Institute Genomics Platform"/>
            <person name="Neafsey D.E."/>
            <person name="Walton C."/>
            <person name="Walker B."/>
            <person name="Young S.K."/>
            <person name="Zeng Q."/>
            <person name="Gargeya S."/>
            <person name="Fitzgerald M."/>
            <person name="Haas B."/>
            <person name="Abouelleil A."/>
            <person name="Allen A.W."/>
            <person name="Alvarado L."/>
            <person name="Arachchi H.M."/>
            <person name="Berlin A.M."/>
            <person name="Chapman S.B."/>
            <person name="Gainer-Dewar J."/>
            <person name="Goldberg J."/>
            <person name="Griggs A."/>
            <person name="Gujja S."/>
            <person name="Hansen M."/>
            <person name="Howarth C."/>
            <person name="Imamovic A."/>
            <person name="Ireland A."/>
            <person name="Larimer J."/>
            <person name="McCowan C."/>
            <person name="Murphy C."/>
            <person name="Pearson M."/>
            <person name="Poon T.W."/>
            <person name="Priest M."/>
            <person name="Roberts A."/>
            <person name="Saif S."/>
            <person name="Shea T."/>
            <person name="Sisk P."/>
            <person name="Sykes S."/>
            <person name="Wortman J."/>
            <person name="Nusbaum C."/>
            <person name="Birren B."/>
        </authorList>
    </citation>
    <scope>NUCLEOTIDE SEQUENCE [LARGE SCALE GENOMIC DNA]</scope>
    <source>
        <strain evidence="3">WRAIR2</strain>
    </source>
</reference>
<sequence>MLRKIIIRMLTSTSKNLEHRESTVARGTPTTTVLESERNPLVLSASNSRRGSSALGAQFESDRERYARERELSPRLRTMGGLSLV</sequence>
<name>A0A182N1C9_9DIPT</name>
<dbReference type="EnsemblMetazoa" id="ADIR001437-RA">
    <property type="protein sequence ID" value="ADIR001437-PA"/>
    <property type="gene ID" value="ADIR001437"/>
</dbReference>
<dbReference type="VEuPathDB" id="VectorBase:ADIR001437"/>
<evidence type="ECO:0000256" key="1">
    <source>
        <dbReference type="SAM" id="MobiDB-lite"/>
    </source>
</evidence>
<evidence type="ECO:0000313" key="2">
    <source>
        <dbReference type="EnsemblMetazoa" id="ADIR001437-PA"/>
    </source>
</evidence>
<organism evidence="2 3">
    <name type="scientific">Anopheles dirus</name>
    <dbReference type="NCBI Taxonomy" id="7168"/>
    <lineage>
        <taxon>Eukaryota</taxon>
        <taxon>Metazoa</taxon>
        <taxon>Ecdysozoa</taxon>
        <taxon>Arthropoda</taxon>
        <taxon>Hexapoda</taxon>
        <taxon>Insecta</taxon>
        <taxon>Pterygota</taxon>
        <taxon>Neoptera</taxon>
        <taxon>Endopterygota</taxon>
        <taxon>Diptera</taxon>
        <taxon>Nematocera</taxon>
        <taxon>Culicoidea</taxon>
        <taxon>Culicidae</taxon>
        <taxon>Anophelinae</taxon>
        <taxon>Anopheles</taxon>
    </lineage>
</organism>
<reference evidence="2" key="2">
    <citation type="submission" date="2020-05" db="UniProtKB">
        <authorList>
            <consortium name="EnsemblMetazoa"/>
        </authorList>
    </citation>
    <scope>IDENTIFICATION</scope>
    <source>
        <strain evidence="2">WRAIR2</strain>
    </source>
</reference>
<protein>
    <submittedName>
        <fullName evidence="2">Uncharacterized protein</fullName>
    </submittedName>
</protein>
<feature type="region of interest" description="Disordered" evidence="1">
    <location>
        <begin position="44"/>
        <end position="72"/>
    </location>
</feature>
<evidence type="ECO:0000313" key="3">
    <source>
        <dbReference type="Proteomes" id="UP000075884"/>
    </source>
</evidence>
<proteinExistence type="predicted"/>
<keyword evidence="3" id="KW-1185">Reference proteome</keyword>
<feature type="compositionally biased region" description="Basic and acidic residues" evidence="1">
    <location>
        <begin position="60"/>
        <end position="72"/>
    </location>
</feature>
<dbReference type="Proteomes" id="UP000075884">
    <property type="component" value="Unassembled WGS sequence"/>
</dbReference>
<dbReference type="AlphaFoldDB" id="A0A182N1C9"/>